<dbReference type="SUPFAM" id="SSF52317">
    <property type="entry name" value="Class I glutamine amidotransferase-like"/>
    <property type="match status" value="1"/>
</dbReference>
<dbReference type="OrthoDB" id="9803764at2"/>
<dbReference type="GO" id="GO:0006355">
    <property type="term" value="P:regulation of DNA-templated transcription"/>
    <property type="evidence" value="ECO:0007669"/>
    <property type="project" value="TreeGrafter"/>
</dbReference>
<dbReference type="AlphaFoldDB" id="A0A328Z0R2"/>
<name>A0A328Z0R2_9BURK</name>
<dbReference type="Gene3D" id="3.40.50.880">
    <property type="match status" value="1"/>
</dbReference>
<evidence type="ECO:0000313" key="4">
    <source>
        <dbReference type="Proteomes" id="UP000248856"/>
    </source>
</evidence>
<dbReference type="InterPro" id="IPR029062">
    <property type="entry name" value="Class_I_gatase-like"/>
</dbReference>
<dbReference type="InterPro" id="IPR002818">
    <property type="entry name" value="DJ-1/PfpI"/>
</dbReference>
<sequence>MSGRAAPRRVAILAFDDVEALDLAGPYEVFTTATRMHARREPSAPAPFTVYCVGRTGAGLWARAGLRIVPEACFADAAPPDVLIVPGGVVDAAMACPETLAWVARAAAGARVTASVCTGAFILAAAGVLAGGPATTHWEDVDDLRARFPGLDVRTGVRWVDNAPGADGPGGALFTSAGISAGIDLSLHLVERLTDRALAERTARQMDTPWNPDPHTAPQTLPPHPAQAPARMPAR</sequence>
<gene>
    <name evidence="3" type="ORF">AX018_102961</name>
</gene>
<dbReference type="Proteomes" id="UP000248856">
    <property type="component" value="Unassembled WGS sequence"/>
</dbReference>
<evidence type="ECO:0000259" key="2">
    <source>
        <dbReference type="Pfam" id="PF01965"/>
    </source>
</evidence>
<dbReference type="Pfam" id="PF01965">
    <property type="entry name" value="DJ-1_PfpI"/>
    <property type="match status" value="1"/>
</dbReference>
<dbReference type="PANTHER" id="PTHR43130">
    <property type="entry name" value="ARAC-FAMILY TRANSCRIPTIONAL REGULATOR"/>
    <property type="match status" value="1"/>
</dbReference>
<proteinExistence type="predicted"/>
<evidence type="ECO:0000313" key="3">
    <source>
        <dbReference type="EMBL" id="RAR78685.1"/>
    </source>
</evidence>
<feature type="region of interest" description="Disordered" evidence="1">
    <location>
        <begin position="205"/>
        <end position="235"/>
    </location>
</feature>
<dbReference type="PANTHER" id="PTHR43130:SF14">
    <property type="entry name" value="DJ-1_PFPI DOMAIN-CONTAINING PROTEIN"/>
    <property type="match status" value="1"/>
</dbReference>
<reference evidence="3 4" key="1">
    <citation type="submission" date="2018-06" db="EMBL/GenBank/DDBJ databases">
        <title>Genomic Encyclopedia of Archaeal and Bacterial Type Strains, Phase II (KMG-II): from individual species to whole genera.</title>
        <authorList>
            <person name="Goeker M."/>
        </authorList>
    </citation>
    <scope>NUCLEOTIDE SEQUENCE [LARGE SCALE GENOMIC DNA]</scope>
    <source>
        <strain evidence="3 4">CFPB 3232</strain>
    </source>
</reference>
<keyword evidence="4" id="KW-1185">Reference proteome</keyword>
<accession>A0A328Z0R2</accession>
<evidence type="ECO:0000256" key="1">
    <source>
        <dbReference type="SAM" id="MobiDB-lite"/>
    </source>
</evidence>
<dbReference type="EMBL" id="QLTA01000029">
    <property type="protein sequence ID" value="RAR78685.1"/>
    <property type="molecule type" value="Genomic_DNA"/>
</dbReference>
<dbReference type="InterPro" id="IPR052158">
    <property type="entry name" value="INH-QAR"/>
</dbReference>
<protein>
    <submittedName>
        <fullName evidence="3">DJ-1/PfpI family protein</fullName>
    </submittedName>
</protein>
<dbReference type="CDD" id="cd03139">
    <property type="entry name" value="GATase1_PfpI_2"/>
    <property type="match status" value="1"/>
</dbReference>
<comment type="caution">
    <text evidence="3">The sequence shown here is derived from an EMBL/GenBank/DDBJ whole genome shotgun (WGS) entry which is preliminary data.</text>
</comment>
<organism evidence="3 4">
    <name type="scientific">Paracidovorax anthurii</name>
    <dbReference type="NCBI Taxonomy" id="78229"/>
    <lineage>
        <taxon>Bacteria</taxon>
        <taxon>Pseudomonadati</taxon>
        <taxon>Pseudomonadota</taxon>
        <taxon>Betaproteobacteria</taxon>
        <taxon>Burkholderiales</taxon>
        <taxon>Comamonadaceae</taxon>
        <taxon>Paracidovorax</taxon>
    </lineage>
</organism>
<dbReference type="RefSeq" id="WP_111878416.1">
    <property type="nucleotide sequence ID" value="NZ_CBCSGC010000235.1"/>
</dbReference>
<feature type="domain" description="DJ-1/PfpI" evidence="2">
    <location>
        <begin position="8"/>
        <end position="191"/>
    </location>
</feature>